<sequence length="148" mass="16441">MADGRYILRSCVPDGSIDVANIQPGEVIQREWSFRVNMPPEIQEALDNGELDPRNINRGYDGKLFDGEGNWLAEVNTFHVQLNVTNSDYQPAGQKITWAIPMSYTVTLTFTETVVKDAVMLSKVMGGFQNDAPDALLNFQGFIKGRAA</sequence>
<dbReference type="Proteomes" id="UP000741863">
    <property type="component" value="Unassembled WGS sequence"/>
</dbReference>
<comment type="caution">
    <text evidence="1">The sequence shown here is derived from an EMBL/GenBank/DDBJ whole genome shotgun (WGS) entry which is preliminary data.</text>
</comment>
<protein>
    <recommendedName>
        <fullName evidence="3">Endoglucanase</fullName>
    </recommendedName>
</protein>
<keyword evidence="2" id="KW-1185">Reference proteome</keyword>
<name>A0ABS2PEH3_9BACL</name>
<accession>A0ABS2PEH3</accession>
<evidence type="ECO:0000313" key="2">
    <source>
        <dbReference type="Proteomes" id="UP000741863"/>
    </source>
</evidence>
<dbReference type="EMBL" id="JAFBEC010000008">
    <property type="protein sequence ID" value="MBM7633829.1"/>
    <property type="molecule type" value="Genomic_DNA"/>
</dbReference>
<organism evidence="1 2">
    <name type="scientific">Geomicrobium sediminis</name>
    <dbReference type="NCBI Taxonomy" id="1347788"/>
    <lineage>
        <taxon>Bacteria</taxon>
        <taxon>Bacillati</taxon>
        <taxon>Bacillota</taxon>
        <taxon>Bacilli</taxon>
        <taxon>Bacillales</taxon>
        <taxon>Geomicrobium</taxon>
    </lineage>
</organism>
<dbReference type="RefSeq" id="WP_204698552.1">
    <property type="nucleotide sequence ID" value="NZ_JAFBEC010000008.1"/>
</dbReference>
<dbReference type="InterPro" id="IPR038628">
    <property type="entry name" value="XkdM-like_sf"/>
</dbReference>
<dbReference type="SUPFAM" id="SSF69279">
    <property type="entry name" value="Phage tail proteins"/>
    <property type="match status" value="1"/>
</dbReference>
<proteinExistence type="predicted"/>
<reference evidence="1 2" key="1">
    <citation type="submission" date="2021-01" db="EMBL/GenBank/DDBJ databases">
        <title>Genomic Encyclopedia of Type Strains, Phase IV (KMG-IV): sequencing the most valuable type-strain genomes for metagenomic binning, comparative biology and taxonomic classification.</title>
        <authorList>
            <person name="Goeker M."/>
        </authorList>
    </citation>
    <scope>NUCLEOTIDE SEQUENCE [LARGE SCALE GENOMIC DNA]</scope>
    <source>
        <strain evidence="1 2">DSM 25540</strain>
    </source>
</reference>
<evidence type="ECO:0000313" key="1">
    <source>
        <dbReference type="EMBL" id="MBM7633829.1"/>
    </source>
</evidence>
<dbReference type="Gene3D" id="2.30.110.40">
    <property type="entry name" value="Phage tail tube protein"/>
    <property type="match status" value="1"/>
</dbReference>
<gene>
    <name evidence="1" type="ORF">JOD17_002925</name>
</gene>
<evidence type="ECO:0008006" key="3">
    <source>
        <dbReference type="Google" id="ProtNLM"/>
    </source>
</evidence>